<reference evidence="1 2" key="1">
    <citation type="submission" date="2019-12" db="EMBL/GenBank/DDBJ databases">
        <authorList>
            <person name="Reyes-Prieto M."/>
        </authorList>
    </citation>
    <scope>NUCLEOTIDE SEQUENCE [LARGE SCALE GENOMIC DNA]</scope>
    <source>
        <strain evidence="1">HF14-78462</strain>
    </source>
</reference>
<gene>
    <name evidence="1" type="ORF">STARVERO_04343</name>
</gene>
<sequence length="96" mass="10207">MRCFALTSRNGALVLEREDGSPLEGKEALAELVAQWAEEVDGPEPSKDSLAFTISVPGALAAGDVAGGLGQMLGGHRYAWRLEELTLPPEMTPLRS</sequence>
<evidence type="ECO:0000313" key="1">
    <source>
        <dbReference type="EMBL" id="CAA0128664.1"/>
    </source>
</evidence>
<organism evidence="1 2">
    <name type="scientific">Starkeya nomas</name>
    <dbReference type="NCBI Taxonomy" id="2666134"/>
    <lineage>
        <taxon>Bacteria</taxon>
        <taxon>Pseudomonadati</taxon>
        <taxon>Pseudomonadota</taxon>
        <taxon>Alphaproteobacteria</taxon>
        <taxon>Hyphomicrobiales</taxon>
        <taxon>Xanthobacteraceae</taxon>
        <taxon>Starkeya</taxon>
    </lineage>
</organism>
<dbReference type="EMBL" id="CACSAS010000003">
    <property type="protein sequence ID" value="CAA0128664.1"/>
    <property type="molecule type" value="Genomic_DNA"/>
</dbReference>
<evidence type="ECO:0000313" key="2">
    <source>
        <dbReference type="Proteomes" id="UP000433050"/>
    </source>
</evidence>
<proteinExistence type="predicted"/>
<keyword evidence="2" id="KW-1185">Reference proteome</keyword>
<protein>
    <submittedName>
        <fullName evidence="1">Uncharacterized protein</fullName>
    </submittedName>
</protein>
<dbReference type="Proteomes" id="UP000433050">
    <property type="component" value="Unassembled WGS sequence"/>
</dbReference>
<name>A0A5S9R6F1_9HYPH</name>
<accession>A0A5S9R6F1</accession>
<dbReference type="AlphaFoldDB" id="A0A5S9R6F1"/>